<dbReference type="Proteomes" id="UP000001739">
    <property type="component" value="Chromosome 2"/>
</dbReference>
<evidence type="ECO:0000313" key="5">
    <source>
        <dbReference type="EMBL" id="ACD20840.1"/>
    </source>
</evidence>
<dbReference type="InterPro" id="IPR019885">
    <property type="entry name" value="Tscrpt_reg_HTH_AsnC-type_CS"/>
</dbReference>
<dbReference type="InterPro" id="IPR036390">
    <property type="entry name" value="WH_DNA-bd_sf"/>
</dbReference>
<evidence type="ECO:0000259" key="4">
    <source>
        <dbReference type="PROSITE" id="PS50956"/>
    </source>
</evidence>
<gene>
    <name evidence="5" type="ordered locus">Bphyt_6537</name>
</gene>
<sequence>MNLDQFDRKILSLLQADASMPMSAVGDEVGLSQSQVWRRVEKLESGGVIVRRVAILDRMKLGLTVQMFTQVKLNKHSERAGEKFKAAVEQYPEVVEIHTILGNVDFLLRIVTVDLNAYSKLLADRLSSLPMVQEVHTLISLSSEPGRRGLPVFLPG</sequence>
<dbReference type="Pfam" id="PF13404">
    <property type="entry name" value="HTH_AsnC-type"/>
    <property type="match status" value="1"/>
</dbReference>
<keyword evidence="2" id="KW-0238">DNA-binding</keyword>
<dbReference type="PANTHER" id="PTHR30154:SF17">
    <property type="entry name" value="DNA-BINDING TRANSCRIPTIONAL ACTIVATOR DECR"/>
    <property type="match status" value="1"/>
</dbReference>
<feature type="domain" description="HTH asnC-type" evidence="4">
    <location>
        <begin position="3"/>
        <end position="64"/>
    </location>
</feature>
<dbReference type="AlphaFoldDB" id="B2TB98"/>
<dbReference type="PROSITE" id="PS00519">
    <property type="entry name" value="HTH_ASNC_1"/>
    <property type="match status" value="1"/>
</dbReference>
<dbReference type="OrthoDB" id="8526125at2"/>
<organism evidence="5 6">
    <name type="scientific">Paraburkholderia phytofirmans (strain DSM 17436 / LMG 22146 / PsJN)</name>
    <name type="common">Burkholderia phytofirmans</name>
    <dbReference type="NCBI Taxonomy" id="398527"/>
    <lineage>
        <taxon>Bacteria</taxon>
        <taxon>Pseudomonadati</taxon>
        <taxon>Pseudomonadota</taxon>
        <taxon>Betaproteobacteria</taxon>
        <taxon>Burkholderiales</taxon>
        <taxon>Burkholderiaceae</taxon>
        <taxon>Paraburkholderia</taxon>
    </lineage>
</organism>
<keyword evidence="1" id="KW-0805">Transcription regulation</keyword>
<dbReference type="PRINTS" id="PR00033">
    <property type="entry name" value="HTHASNC"/>
</dbReference>
<dbReference type="GO" id="GO:0043200">
    <property type="term" value="P:response to amino acid"/>
    <property type="evidence" value="ECO:0007669"/>
    <property type="project" value="TreeGrafter"/>
</dbReference>
<proteinExistence type="predicted"/>
<dbReference type="Gene3D" id="1.10.10.10">
    <property type="entry name" value="Winged helix-like DNA-binding domain superfamily/Winged helix DNA-binding domain"/>
    <property type="match status" value="1"/>
</dbReference>
<dbReference type="HOGENOM" id="CLU_091233_0_2_4"/>
<dbReference type="Gene3D" id="3.30.70.920">
    <property type="match status" value="1"/>
</dbReference>
<dbReference type="EMBL" id="CP001053">
    <property type="protein sequence ID" value="ACD20840.1"/>
    <property type="molecule type" value="Genomic_DNA"/>
</dbReference>
<dbReference type="RefSeq" id="WP_012428344.1">
    <property type="nucleotide sequence ID" value="NC_010676.1"/>
</dbReference>
<dbReference type="InterPro" id="IPR019887">
    <property type="entry name" value="Tscrpt_reg_AsnC/Lrp_C"/>
</dbReference>
<dbReference type="SMART" id="SM00344">
    <property type="entry name" value="HTH_ASNC"/>
    <property type="match status" value="1"/>
</dbReference>
<dbReference type="PANTHER" id="PTHR30154">
    <property type="entry name" value="LEUCINE-RESPONSIVE REGULATORY PROTEIN"/>
    <property type="match status" value="1"/>
</dbReference>
<dbReference type="PROSITE" id="PS50956">
    <property type="entry name" value="HTH_ASNC_2"/>
    <property type="match status" value="1"/>
</dbReference>
<dbReference type="KEGG" id="bpy:Bphyt_6537"/>
<dbReference type="InterPro" id="IPR011991">
    <property type="entry name" value="ArsR-like_HTH"/>
</dbReference>
<accession>B2TB98</accession>
<dbReference type="GO" id="GO:0006355">
    <property type="term" value="P:regulation of DNA-templated transcription"/>
    <property type="evidence" value="ECO:0007669"/>
    <property type="project" value="UniProtKB-ARBA"/>
</dbReference>
<dbReference type="CDD" id="cd00090">
    <property type="entry name" value="HTH_ARSR"/>
    <property type="match status" value="1"/>
</dbReference>
<evidence type="ECO:0000256" key="1">
    <source>
        <dbReference type="ARBA" id="ARBA00023015"/>
    </source>
</evidence>
<keyword evidence="3" id="KW-0804">Transcription</keyword>
<dbReference type="eggNOG" id="COG1522">
    <property type="taxonomic scope" value="Bacteria"/>
</dbReference>
<protein>
    <submittedName>
        <fullName evidence="5">Transcriptional regulator, AsnC family</fullName>
    </submittedName>
</protein>
<dbReference type="InterPro" id="IPR036388">
    <property type="entry name" value="WH-like_DNA-bd_sf"/>
</dbReference>
<dbReference type="SUPFAM" id="SSF54909">
    <property type="entry name" value="Dimeric alpha+beta barrel"/>
    <property type="match status" value="1"/>
</dbReference>
<dbReference type="Pfam" id="PF01037">
    <property type="entry name" value="AsnC_trans_reg"/>
    <property type="match status" value="1"/>
</dbReference>
<dbReference type="GO" id="GO:0043565">
    <property type="term" value="F:sequence-specific DNA binding"/>
    <property type="evidence" value="ECO:0007669"/>
    <property type="project" value="InterPro"/>
</dbReference>
<reference evidence="5 6" key="1">
    <citation type="journal article" date="2011" name="J. Bacteriol.">
        <title>Complete genome sequence of the plant growth-promoting endophyte Burkholderia phytofirmans strain PsJN.</title>
        <authorList>
            <person name="Weilharter A."/>
            <person name="Mitter B."/>
            <person name="Shin M.V."/>
            <person name="Chain P.S."/>
            <person name="Nowak J."/>
            <person name="Sessitsch A."/>
        </authorList>
    </citation>
    <scope>NUCLEOTIDE SEQUENCE [LARGE SCALE GENOMIC DNA]</scope>
    <source>
        <strain evidence="6">DSM 17436 / LMG 22146 / PsJN</strain>
    </source>
</reference>
<dbReference type="SUPFAM" id="SSF46785">
    <property type="entry name" value="Winged helix' DNA-binding domain"/>
    <property type="match status" value="1"/>
</dbReference>
<evidence type="ECO:0000256" key="3">
    <source>
        <dbReference type="ARBA" id="ARBA00023163"/>
    </source>
</evidence>
<dbReference type="InterPro" id="IPR000485">
    <property type="entry name" value="AsnC-type_HTH_dom"/>
</dbReference>
<evidence type="ECO:0000256" key="2">
    <source>
        <dbReference type="ARBA" id="ARBA00023125"/>
    </source>
</evidence>
<dbReference type="InterPro" id="IPR019888">
    <property type="entry name" value="Tscrpt_reg_AsnC-like"/>
</dbReference>
<dbReference type="STRING" id="398527.Bphyt_6537"/>
<name>B2TB98_PARPJ</name>
<dbReference type="InterPro" id="IPR011008">
    <property type="entry name" value="Dimeric_a/b-barrel"/>
</dbReference>
<evidence type="ECO:0000313" key="6">
    <source>
        <dbReference type="Proteomes" id="UP000001739"/>
    </source>
</evidence>
<dbReference type="GO" id="GO:0005829">
    <property type="term" value="C:cytosol"/>
    <property type="evidence" value="ECO:0007669"/>
    <property type="project" value="TreeGrafter"/>
</dbReference>